<keyword evidence="7" id="KW-1185">Reference proteome</keyword>
<evidence type="ECO:0000259" key="4">
    <source>
        <dbReference type="PROSITE" id="PS51192"/>
    </source>
</evidence>
<dbReference type="InterPro" id="IPR001650">
    <property type="entry name" value="Helicase_C-like"/>
</dbReference>
<dbReference type="AlphaFoldDB" id="A0A1G4IE93"/>
<dbReference type="GO" id="GO:0016787">
    <property type="term" value="F:hydrolase activity"/>
    <property type="evidence" value="ECO:0007669"/>
    <property type="project" value="UniProtKB-KW"/>
</dbReference>
<dbReference type="GO" id="GO:0005524">
    <property type="term" value="F:ATP binding"/>
    <property type="evidence" value="ECO:0007669"/>
    <property type="project" value="InterPro"/>
</dbReference>
<keyword evidence="1" id="KW-0378">Hydrolase</keyword>
<dbReference type="InterPro" id="IPR049730">
    <property type="entry name" value="SNF2/RAD54-like_C"/>
</dbReference>
<comment type="caution">
    <text evidence="6">The sequence shown here is derived from an EMBL/GenBank/DDBJ whole genome shotgun (WGS) entry which is preliminary data.</text>
</comment>
<dbReference type="CDD" id="cd18793">
    <property type="entry name" value="SF2_C_SNF"/>
    <property type="match status" value="1"/>
</dbReference>
<dbReference type="Gene3D" id="3.40.50.300">
    <property type="entry name" value="P-loop containing nucleotide triphosphate hydrolases"/>
    <property type="match status" value="1"/>
</dbReference>
<feature type="domain" description="Helicase ATP-binding" evidence="4">
    <location>
        <begin position="420"/>
        <end position="586"/>
    </location>
</feature>
<dbReference type="Pfam" id="PF00271">
    <property type="entry name" value="Helicase_C"/>
    <property type="match status" value="1"/>
</dbReference>
<feature type="region of interest" description="Disordered" evidence="3">
    <location>
        <begin position="159"/>
        <end position="180"/>
    </location>
</feature>
<dbReference type="EMBL" id="CZPT02001500">
    <property type="protein sequence ID" value="SCU70604.1"/>
    <property type="molecule type" value="Genomic_DNA"/>
</dbReference>
<dbReference type="InterPro" id="IPR000330">
    <property type="entry name" value="SNF2_N"/>
</dbReference>
<dbReference type="InterPro" id="IPR050496">
    <property type="entry name" value="SNF2_RAD54_helicase_repair"/>
</dbReference>
<evidence type="ECO:0000256" key="3">
    <source>
        <dbReference type="SAM" id="MobiDB-lite"/>
    </source>
</evidence>
<evidence type="ECO:0000313" key="7">
    <source>
        <dbReference type="Proteomes" id="UP000195570"/>
    </source>
</evidence>
<dbReference type="RefSeq" id="XP_067081383.1">
    <property type="nucleotide sequence ID" value="XM_067225282.1"/>
</dbReference>
<dbReference type="SMART" id="SM00490">
    <property type="entry name" value="HELICc"/>
    <property type="match status" value="1"/>
</dbReference>
<dbReference type="GO" id="GO:0006283">
    <property type="term" value="P:transcription-coupled nucleotide-excision repair"/>
    <property type="evidence" value="ECO:0007669"/>
    <property type="project" value="TreeGrafter"/>
</dbReference>
<proteinExistence type="predicted"/>
<name>A0A1G4IE93_TRYEQ</name>
<dbReference type="GeneID" id="92376118"/>
<feature type="compositionally biased region" description="Polar residues" evidence="3">
    <location>
        <begin position="203"/>
        <end position="223"/>
    </location>
</feature>
<sequence length="1126" mass="125691">MADELSQLGVNWVEESLLRQDVEANVEARADAAAAADEAELQRRWAALEEVERTVANIQEQLSKVVAPVGTAAHKIVEEKESASVLQFSLLKAQRELESRAKALRSWQIECEARQRRRVEEAKQRKQVTEQEAVMARMRNRLSRTLQPVADVQGLQEGVGSAERVPASTNHHDYHDRLTTGMGSTPQVWWNGRIGTPNGAASVTHSNISTPSRRQRLSSSTSADVPLTPAQYSCGPVLPSAYRVTLTPSDVRSKLQKYADDSDLSIYSARCRKRKRLEGALAGLAALEAGVATANGEIKEEDTDEDSGVVVKCEGIGMSSFPKVKTEGSAHEKSGTSLLDAIDVDALMEESDDVAVEVLQKVKKEKRASAGGRKHRERENTTQNFTDRHDSIEVLRGISLASSIYQKLFDHQRDGLRWLLNLHRQRVGGILGDDMGLGKTIQIAAMLNALNHSNQLRGPSLIVTPVTVLRQWVAEMHRWAPYVRTCVMHASSASTISREKLIDSVRGTPAVLLTTYAAVREHCRLLHNACFQYVILDEGHKISNPEATVTIAAKSFPTPHRLILSGTPVQNTLKELWCLFDFVKPGLLGTLRRFEEEFEVPINASKNIRASPLALATAAETARVLHESISPFLLRRLKKQVMSDSLPEKYERVIRCPLSDSQLEAYVDLLSSSRVQRLMSNTLSYTQLMGGLDRDGRDASGCLHIAGKRFQLMRDKENKGVVRHELFCVMHELRQICNHVDIFHMRQAKDFNYTDDMESNFFLDVVNAPTATARKAGGKGTTHFSMRSNRPVNYEGSSKLQTLRQLLKLWQRGGQRALVFSQTRAMLDIIENMCEQESLTYIRMDGTTNSLRRQELMDRFNEDDRIVVALLTTRVGGVGVNLIGADRVVIFDPNWNPVTDEQARERAWRIGQTRDVGVYRLISSGTVEEAVLRRQLAKTYVTEKVLHDPKLQRFFYEQGSLSESFYLGVEYDSRVPLGKKHIVAAQELFPLLKEEHNNEEVFALTAVGHERRIRGTEEESGGASVRAKSETEKTAAASVYRVCAPRELFPSATTTSRTSSSNISETSLLQDLVDGNHVRISGVDSTAQRLACTSASHAMLRVSNVIRTFEHQTQEAFARLPRVEGS</sequence>
<feature type="region of interest" description="Disordered" evidence="3">
    <location>
        <begin position="203"/>
        <end position="224"/>
    </location>
</feature>
<organism evidence="6 7">
    <name type="scientific">Trypanosoma equiperdum</name>
    <dbReference type="NCBI Taxonomy" id="5694"/>
    <lineage>
        <taxon>Eukaryota</taxon>
        <taxon>Discoba</taxon>
        <taxon>Euglenozoa</taxon>
        <taxon>Kinetoplastea</taxon>
        <taxon>Metakinetoplastina</taxon>
        <taxon>Trypanosomatida</taxon>
        <taxon>Trypanosomatidae</taxon>
        <taxon>Trypanosoma</taxon>
    </lineage>
</organism>
<gene>
    <name evidence="6" type="ORF">TEOVI_000217800</name>
</gene>
<reference evidence="6" key="1">
    <citation type="submission" date="2016-09" db="EMBL/GenBank/DDBJ databases">
        <authorList>
            <person name="Hebert L."/>
            <person name="Moumen B."/>
        </authorList>
    </citation>
    <scope>NUCLEOTIDE SEQUENCE [LARGE SCALE GENOMIC DNA]</scope>
    <source>
        <strain evidence="6">OVI</strain>
    </source>
</reference>
<dbReference type="InterPro" id="IPR027417">
    <property type="entry name" value="P-loop_NTPase"/>
</dbReference>
<evidence type="ECO:0000256" key="2">
    <source>
        <dbReference type="SAM" id="Coils"/>
    </source>
</evidence>
<evidence type="ECO:0000259" key="5">
    <source>
        <dbReference type="PROSITE" id="PS51194"/>
    </source>
</evidence>
<accession>A0A1G4IE93</accession>
<dbReference type="PROSITE" id="PS51194">
    <property type="entry name" value="HELICASE_CTER"/>
    <property type="match status" value="1"/>
</dbReference>
<dbReference type="VEuPathDB" id="TriTrypDB:TEOVI_000217800"/>
<feature type="domain" description="Helicase C-terminal" evidence="5">
    <location>
        <begin position="802"/>
        <end position="962"/>
    </location>
</feature>
<dbReference type="GO" id="GO:0008094">
    <property type="term" value="F:ATP-dependent activity, acting on DNA"/>
    <property type="evidence" value="ECO:0007669"/>
    <property type="project" value="TreeGrafter"/>
</dbReference>
<evidence type="ECO:0000256" key="1">
    <source>
        <dbReference type="ARBA" id="ARBA00022801"/>
    </source>
</evidence>
<dbReference type="PROSITE" id="PS51192">
    <property type="entry name" value="HELICASE_ATP_BIND_1"/>
    <property type="match status" value="1"/>
</dbReference>
<keyword evidence="2" id="KW-0175">Coiled coil</keyword>
<dbReference type="PANTHER" id="PTHR45629">
    <property type="entry name" value="SNF2/RAD54 FAMILY MEMBER"/>
    <property type="match status" value="1"/>
</dbReference>
<feature type="coiled-coil region" evidence="2">
    <location>
        <begin position="112"/>
        <end position="139"/>
    </location>
</feature>
<dbReference type="Proteomes" id="UP000195570">
    <property type="component" value="Unassembled WGS sequence"/>
</dbReference>
<dbReference type="SMART" id="SM00487">
    <property type="entry name" value="DEXDc"/>
    <property type="match status" value="1"/>
</dbReference>
<dbReference type="FunFam" id="3.40.50.10810:FF:000042">
    <property type="entry name" value="SNF2 family helicase-like protein"/>
    <property type="match status" value="1"/>
</dbReference>
<dbReference type="InterPro" id="IPR014001">
    <property type="entry name" value="Helicase_ATP-bd"/>
</dbReference>
<dbReference type="Gene3D" id="3.40.50.10810">
    <property type="entry name" value="Tandem AAA-ATPase domain"/>
    <property type="match status" value="1"/>
</dbReference>
<protein>
    <submittedName>
        <fullName evidence="6">DNA excision repair protein, putative</fullName>
    </submittedName>
</protein>
<dbReference type="InterPro" id="IPR038718">
    <property type="entry name" value="SNF2-like_sf"/>
</dbReference>
<dbReference type="Pfam" id="PF00176">
    <property type="entry name" value="SNF2-rel_dom"/>
    <property type="match status" value="1"/>
</dbReference>
<evidence type="ECO:0000313" key="6">
    <source>
        <dbReference type="EMBL" id="SCU70604.1"/>
    </source>
</evidence>
<dbReference type="GO" id="GO:0005634">
    <property type="term" value="C:nucleus"/>
    <property type="evidence" value="ECO:0007669"/>
    <property type="project" value="TreeGrafter"/>
</dbReference>
<dbReference type="SUPFAM" id="SSF52540">
    <property type="entry name" value="P-loop containing nucleoside triphosphate hydrolases"/>
    <property type="match status" value="2"/>
</dbReference>
<dbReference type="PANTHER" id="PTHR45629:SF7">
    <property type="entry name" value="DNA EXCISION REPAIR PROTEIN ERCC-6-RELATED"/>
    <property type="match status" value="1"/>
</dbReference>
<dbReference type="CDD" id="cd18000">
    <property type="entry name" value="DEXHc_ERCC6"/>
    <property type="match status" value="1"/>
</dbReference>